<evidence type="ECO:0000313" key="1">
    <source>
        <dbReference type="EMBL" id="MBB4571413.1"/>
    </source>
</evidence>
<name>A0A7W7EPN2_9HYPH</name>
<dbReference type="Proteomes" id="UP000543836">
    <property type="component" value="Unassembled WGS sequence"/>
</dbReference>
<reference evidence="1 2" key="1">
    <citation type="submission" date="2020-08" db="EMBL/GenBank/DDBJ databases">
        <title>Genomic Encyclopedia of Type Strains, Phase IV (KMG-V): Genome sequencing to study the core and pangenomes of soil and plant-associated prokaryotes.</title>
        <authorList>
            <person name="Whitman W."/>
        </authorList>
    </citation>
    <scope>NUCLEOTIDE SEQUENCE [LARGE SCALE GENOMIC DNA]</scope>
    <source>
        <strain evidence="1 2">SEMIA 492</strain>
    </source>
</reference>
<evidence type="ECO:0000313" key="2">
    <source>
        <dbReference type="Proteomes" id="UP000543836"/>
    </source>
</evidence>
<dbReference type="GeneID" id="32531395"/>
<dbReference type="AlphaFoldDB" id="A0A7W7EPN2"/>
<organism evidence="1 2">
    <name type="scientific">Rhizobium leucaenae</name>
    <dbReference type="NCBI Taxonomy" id="29450"/>
    <lineage>
        <taxon>Bacteria</taxon>
        <taxon>Pseudomonadati</taxon>
        <taxon>Pseudomonadota</taxon>
        <taxon>Alphaproteobacteria</taxon>
        <taxon>Hyphomicrobiales</taxon>
        <taxon>Rhizobiaceae</taxon>
        <taxon>Rhizobium/Agrobacterium group</taxon>
        <taxon>Rhizobium</taxon>
    </lineage>
</organism>
<accession>A0A7W7EPN2</accession>
<gene>
    <name evidence="1" type="ORF">GGE60_005574</name>
</gene>
<dbReference type="EMBL" id="JACIIG010000024">
    <property type="protein sequence ID" value="MBB4571413.1"/>
    <property type="molecule type" value="Genomic_DNA"/>
</dbReference>
<protein>
    <submittedName>
        <fullName evidence="1">Uncharacterized protein</fullName>
    </submittedName>
</protein>
<keyword evidence="2" id="KW-1185">Reference proteome</keyword>
<dbReference type="RefSeq" id="WP_028754869.1">
    <property type="nucleotide sequence ID" value="NZ_JACIIG010000024.1"/>
</dbReference>
<proteinExistence type="predicted"/>
<sequence>MFEAFDYRRRDRPLGPDDLSLLHAVLTEYCKARQCNRKSEEALAAARELIRLYQAGVVDREVLVSRLYARFPI</sequence>
<comment type="caution">
    <text evidence="1">The sequence shown here is derived from an EMBL/GenBank/DDBJ whole genome shotgun (WGS) entry which is preliminary data.</text>
</comment>